<keyword evidence="1" id="KW-0732">Signal</keyword>
<reference evidence="2" key="2">
    <citation type="journal article" date="2015" name="Fish Shellfish Immunol.">
        <title>Early steps in the European eel (Anguilla anguilla)-Vibrio vulnificus interaction in the gills: Role of the RtxA13 toxin.</title>
        <authorList>
            <person name="Callol A."/>
            <person name="Pajuelo D."/>
            <person name="Ebbesson L."/>
            <person name="Teles M."/>
            <person name="MacKenzie S."/>
            <person name="Amaro C."/>
        </authorList>
    </citation>
    <scope>NUCLEOTIDE SEQUENCE</scope>
</reference>
<accession>A0A0E9XL06</accession>
<feature type="signal peptide" evidence="1">
    <location>
        <begin position="1"/>
        <end position="28"/>
    </location>
</feature>
<organism evidence="2">
    <name type="scientific">Anguilla anguilla</name>
    <name type="common">European freshwater eel</name>
    <name type="synonym">Muraena anguilla</name>
    <dbReference type="NCBI Taxonomy" id="7936"/>
    <lineage>
        <taxon>Eukaryota</taxon>
        <taxon>Metazoa</taxon>
        <taxon>Chordata</taxon>
        <taxon>Craniata</taxon>
        <taxon>Vertebrata</taxon>
        <taxon>Euteleostomi</taxon>
        <taxon>Actinopterygii</taxon>
        <taxon>Neopterygii</taxon>
        <taxon>Teleostei</taxon>
        <taxon>Anguilliformes</taxon>
        <taxon>Anguillidae</taxon>
        <taxon>Anguilla</taxon>
    </lineage>
</organism>
<protein>
    <recommendedName>
        <fullName evidence="3">Secreted protein</fullName>
    </recommendedName>
</protein>
<dbReference type="EMBL" id="GBXM01005165">
    <property type="protein sequence ID" value="JAI03413.1"/>
    <property type="molecule type" value="Transcribed_RNA"/>
</dbReference>
<proteinExistence type="predicted"/>
<feature type="chain" id="PRO_5002435226" description="Secreted protein" evidence="1">
    <location>
        <begin position="29"/>
        <end position="75"/>
    </location>
</feature>
<name>A0A0E9XL06_ANGAN</name>
<reference evidence="2" key="1">
    <citation type="submission" date="2014-11" db="EMBL/GenBank/DDBJ databases">
        <authorList>
            <person name="Amaro Gonzalez C."/>
        </authorList>
    </citation>
    <scope>NUCLEOTIDE SEQUENCE</scope>
</reference>
<evidence type="ECO:0000313" key="2">
    <source>
        <dbReference type="EMBL" id="JAI03413.1"/>
    </source>
</evidence>
<sequence>MFKGKSDLHVCFLILPLHCQCCVHFIQGKSFRCSAPTSGTLQLWAYAKLLPSFPPQHRQLSCVCCDIQCRAQPPT</sequence>
<evidence type="ECO:0008006" key="3">
    <source>
        <dbReference type="Google" id="ProtNLM"/>
    </source>
</evidence>
<evidence type="ECO:0000256" key="1">
    <source>
        <dbReference type="SAM" id="SignalP"/>
    </source>
</evidence>
<dbReference type="AlphaFoldDB" id="A0A0E9XL06"/>